<evidence type="ECO:0000313" key="3">
    <source>
        <dbReference type="EMBL" id="AHK79243.1"/>
    </source>
</evidence>
<sequence length="112" mass="12924">MTNTWPRLAAKPPQVAEDGSRRRVKPHPAKNLLLRLRDFRDAIWRFVTDWRVPFTNNLAERMVRPIKVKLKVIGGFRAMGGTRAFCIIRSVWETSKLRGQNPFKVLRVAATA</sequence>
<evidence type="ECO:0000259" key="2">
    <source>
        <dbReference type="Pfam" id="PF03050"/>
    </source>
</evidence>
<name>W8KJA8_9GAMM</name>
<dbReference type="PANTHER" id="PTHR33678:SF1">
    <property type="entry name" value="BLL1576 PROTEIN"/>
    <property type="match status" value="1"/>
</dbReference>
<evidence type="ECO:0000256" key="1">
    <source>
        <dbReference type="SAM" id="MobiDB-lite"/>
    </source>
</evidence>
<protein>
    <submittedName>
        <fullName evidence="3">Transposase</fullName>
    </submittedName>
</protein>
<feature type="domain" description="Transposase IS66 central" evidence="2">
    <location>
        <begin position="21"/>
        <end position="83"/>
    </location>
</feature>
<dbReference type="KEGG" id="hhc:M911_08895"/>
<accession>W8KJA8</accession>
<reference evidence="4" key="2">
    <citation type="submission" date="2014-02" db="EMBL/GenBank/DDBJ databases">
        <title>Draft Genome Sequence of extremely halophilic bacteria Halorhodospira halochloris.</title>
        <authorList>
            <person name="Singh K.S."/>
        </authorList>
    </citation>
    <scope>NUCLEOTIDE SEQUENCE [LARGE SCALE GENOMIC DNA]</scope>
    <source>
        <strain evidence="4">A</strain>
    </source>
</reference>
<reference evidence="3 4" key="1">
    <citation type="journal article" date="2014" name="J Genomics">
        <title>Draft Genome Sequence of the Extremely Halophilic Phototrophic Purple Sulfur Bacterium Halorhodospira halochloris.</title>
        <authorList>
            <person name="Singh K.S."/>
            <person name="Kirksey J."/>
            <person name="Hoff W.D."/>
            <person name="Deole R."/>
        </authorList>
    </citation>
    <scope>NUCLEOTIDE SEQUENCE [LARGE SCALE GENOMIC DNA]</scope>
    <source>
        <strain evidence="3 4">A</strain>
    </source>
</reference>
<organism evidence="3 4">
    <name type="scientific">Ectothiorhodospira haloalkaliphila</name>
    <dbReference type="NCBI Taxonomy" id="421628"/>
    <lineage>
        <taxon>Bacteria</taxon>
        <taxon>Pseudomonadati</taxon>
        <taxon>Pseudomonadota</taxon>
        <taxon>Gammaproteobacteria</taxon>
        <taxon>Chromatiales</taxon>
        <taxon>Ectothiorhodospiraceae</taxon>
        <taxon>Ectothiorhodospira</taxon>
    </lineage>
</organism>
<dbReference type="RefSeq" id="WP_025281690.1">
    <property type="nucleotide sequence ID" value="NZ_CP007268.1"/>
</dbReference>
<evidence type="ECO:0000313" key="4">
    <source>
        <dbReference type="Proteomes" id="UP000019442"/>
    </source>
</evidence>
<dbReference type="AlphaFoldDB" id="W8KJA8"/>
<dbReference type="HOGENOM" id="CLU_169445_0_0_6"/>
<dbReference type="Proteomes" id="UP000019442">
    <property type="component" value="Chromosome"/>
</dbReference>
<keyword evidence="4" id="KW-1185">Reference proteome</keyword>
<proteinExistence type="predicted"/>
<dbReference type="Pfam" id="PF03050">
    <property type="entry name" value="DDE_Tnp_IS66"/>
    <property type="match status" value="1"/>
</dbReference>
<dbReference type="EMBL" id="CP007268">
    <property type="protein sequence ID" value="AHK79243.1"/>
    <property type="molecule type" value="Genomic_DNA"/>
</dbReference>
<feature type="region of interest" description="Disordered" evidence="1">
    <location>
        <begin position="1"/>
        <end position="24"/>
    </location>
</feature>
<dbReference type="InterPro" id="IPR052344">
    <property type="entry name" value="Transposase-related"/>
</dbReference>
<dbReference type="PANTHER" id="PTHR33678">
    <property type="entry name" value="BLL1576 PROTEIN"/>
    <property type="match status" value="1"/>
</dbReference>
<gene>
    <name evidence="3" type="ORF">M911_08895</name>
</gene>
<dbReference type="InterPro" id="IPR004291">
    <property type="entry name" value="Transposase_IS66_central"/>
</dbReference>